<dbReference type="EMBL" id="VLKE01000001">
    <property type="protein sequence ID" value="TWH70457.1"/>
    <property type="molecule type" value="Genomic_DNA"/>
</dbReference>
<reference evidence="1 2" key="1">
    <citation type="submission" date="2019-07" db="EMBL/GenBank/DDBJ databases">
        <title>R&amp;d 2014.</title>
        <authorList>
            <person name="Klenk H.-P."/>
        </authorList>
    </citation>
    <scope>NUCLEOTIDE SEQUENCE [LARGE SCALE GENOMIC DNA]</scope>
    <source>
        <strain evidence="1 2">DSM 43868</strain>
    </source>
</reference>
<evidence type="ECO:0008006" key="3">
    <source>
        <dbReference type="Google" id="ProtNLM"/>
    </source>
</evidence>
<sequence length="331" mass="36959">MARYFYVYVARYSRNNLEIGRSLGVWGWRSDALSLHSKPDPRSSRDVARSMAVGDFFILASGGSPGPRTPQEKFVAGTLSEIIITRISKPLYRSDRRVWPDDVYPERVGLTVVDSVGPVNGQRLGVEAMQALQRSGNTRGVPVAAEPVALESLILTEEEPSEDPLDLDGDLDALVEVRRRREQRRLRHRKFGLREQITCDLCGRSMPVRLVAAAHIKRRAEASRDERLTLENIMAACLLGCDALFEHGYIHVDSAGVIRASQRAHGNADEATRSLTGRRCTAFSARSRPFFEYHAARHGHPWTDAAGHTDYAWLTDAWTLIRDAEDAGRAP</sequence>
<name>A0A562IHG0_MICOL</name>
<keyword evidence="2" id="KW-1185">Reference proteome</keyword>
<organism evidence="1 2">
    <name type="scientific">Micromonospora olivasterospora</name>
    <dbReference type="NCBI Taxonomy" id="1880"/>
    <lineage>
        <taxon>Bacteria</taxon>
        <taxon>Bacillati</taxon>
        <taxon>Actinomycetota</taxon>
        <taxon>Actinomycetes</taxon>
        <taxon>Micromonosporales</taxon>
        <taxon>Micromonosporaceae</taxon>
        <taxon>Micromonospora</taxon>
    </lineage>
</organism>
<proteinExistence type="predicted"/>
<gene>
    <name evidence="1" type="ORF">JD77_05482</name>
</gene>
<comment type="caution">
    <text evidence="1">The sequence shown here is derived from an EMBL/GenBank/DDBJ whole genome shotgun (WGS) entry which is preliminary data.</text>
</comment>
<accession>A0A562IHG0</accession>
<dbReference type="AlphaFoldDB" id="A0A562IHG0"/>
<protein>
    <recommendedName>
        <fullName evidence="3">HNH endonuclease</fullName>
    </recommendedName>
</protein>
<evidence type="ECO:0000313" key="2">
    <source>
        <dbReference type="Proteomes" id="UP000319825"/>
    </source>
</evidence>
<dbReference type="Proteomes" id="UP000319825">
    <property type="component" value="Unassembled WGS sequence"/>
</dbReference>
<evidence type="ECO:0000313" key="1">
    <source>
        <dbReference type="EMBL" id="TWH70457.1"/>
    </source>
</evidence>